<name>A0A4Q7MKV0_9BACT</name>
<evidence type="ECO:0000313" key="5">
    <source>
        <dbReference type="Proteomes" id="UP000293874"/>
    </source>
</evidence>
<evidence type="ECO:0000256" key="1">
    <source>
        <dbReference type="SAM" id="MobiDB-lite"/>
    </source>
</evidence>
<comment type="caution">
    <text evidence="4">The sequence shown here is derived from an EMBL/GenBank/DDBJ whole genome shotgun (WGS) entry which is preliminary data.</text>
</comment>
<dbReference type="InterPro" id="IPR025684">
    <property type="entry name" value="SprA_N_dom"/>
</dbReference>
<accession>A0A4Q7MKV0</accession>
<feature type="signal peptide" evidence="2">
    <location>
        <begin position="1"/>
        <end position="28"/>
    </location>
</feature>
<feature type="domain" description="Gliding motility protein SprA N-terminal" evidence="3">
    <location>
        <begin position="1090"/>
        <end position="1596"/>
    </location>
</feature>
<evidence type="ECO:0000259" key="3">
    <source>
        <dbReference type="Pfam" id="PF14349"/>
    </source>
</evidence>
<organism evidence="4 5">
    <name type="scientific">Pseudobacter ginsenosidimutans</name>
    <dbReference type="NCBI Taxonomy" id="661488"/>
    <lineage>
        <taxon>Bacteria</taxon>
        <taxon>Pseudomonadati</taxon>
        <taxon>Bacteroidota</taxon>
        <taxon>Chitinophagia</taxon>
        <taxon>Chitinophagales</taxon>
        <taxon>Chitinophagaceae</taxon>
        <taxon>Pseudobacter</taxon>
    </lineage>
</organism>
<keyword evidence="2" id="KW-0732">Signal</keyword>
<dbReference type="EMBL" id="SGXA01000003">
    <property type="protein sequence ID" value="RZS68914.1"/>
    <property type="molecule type" value="Genomic_DNA"/>
</dbReference>
<dbReference type="NCBIfam" id="TIGR04189">
    <property type="entry name" value="surface_SprA"/>
    <property type="match status" value="1"/>
</dbReference>
<feature type="region of interest" description="Disordered" evidence="1">
    <location>
        <begin position="1876"/>
        <end position="1902"/>
    </location>
</feature>
<dbReference type="InterPro" id="IPR026377">
    <property type="entry name" value="Cell_surface_SprA"/>
</dbReference>
<evidence type="ECO:0000313" key="4">
    <source>
        <dbReference type="EMBL" id="RZS68914.1"/>
    </source>
</evidence>
<reference evidence="4 5" key="1">
    <citation type="submission" date="2019-02" db="EMBL/GenBank/DDBJ databases">
        <title>Genomic Encyclopedia of Type Strains, Phase IV (KMG-IV): sequencing the most valuable type-strain genomes for metagenomic binning, comparative biology and taxonomic classification.</title>
        <authorList>
            <person name="Goeker M."/>
        </authorList>
    </citation>
    <scope>NUCLEOTIDE SEQUENCE [LARGE SCALE GENOMIC DNA]</scope>
    <source>
        <strain evidence="4 5">DSM 18116</strain>
    </source>
</reference>
<evidence type="ECO:0000256" key="2">
    <source>
        <dbReference type="SAM" id="SignalP"/>
    </source>
</evidence>
<proteinExistence type="predicted"/>
<feature type="chain" id="PRO_5020535725" evidence="2">
    <location>
        <begin position="29"/>
        <end position="2380"/>
    </location>
</feature>
<feature type="domain" description="Gliding motility protein SprA N-terminal" evidence="3">
    <location>
        <begin position="72"/>
        <end position="352"/>
    </location>
</feature>
<gene>
    <name evidence="4" type="ORF">EV199_4738</name>
</gene>
<dbReference type="Proteomes" id="UP000293874">
    <property type="component" value="Unassembled WGS sequence"/>
</dbReference>
<dbReference type="Pfam" id="PF14349">
    <property type="entry name" value="SprA_N"/>
    <property type="match status" value="2"/>
</dbReference>
<protein>
    <submittedName>
        <fullName evidence="4">Cell surface protein SprA</fullName>
    </submittedName>
</protein>
<sequence length="2380" mass="271089">MARNINHHNCLTAICIAVLVLLCTTAKANHAPQQDTSVKKTADTLKYPIHDRRGDRYSAPRKRSFDLPDPANITDSVVYDPKTKQYYIIEKVGNFYFRKPTSMTFEEFLNLQARKSENDYFQKRSNILSSLNRKLLRPRMSVTDNLFNRIFGNGKIEIRPQGEVNLIAGYQGQNIKNPSLPERARRNGGFDFDMNANLSVIGNIGDKLKLPINYNTLANMDFENQLKLDYTGTDDEIIKRIEAGNVSWTSKGSLIPGAQQLFGIKTELQFGKLSVSAVMANQRSQRQSMNVAGGSSNMYFEFKANDYEENRHFLLAQYFRNQYNQAMSKLPVVSSKVQILRMEVWVTNRNGSTTETRDVVGLMDLAEPDPFNNGINPLSAQPYPSNESNDLYQRIVSDPNSRNSALITSKLSTLGLQPVQDFEKTFARKLSPTEYYFNPQVGFLSLNQPLQPDEVLGVAYQYSYNGRILQVGEFSQDVTPDTTVNKGGTQKIFFLKLLKATSQRTNLPLWDLMMKNVYALKSKDNSYLSSVQPQDFKLNVLYEQPSLGQKRFLPEGDRVGVPIITLLNLDRLNARNDPMPDGVFDYIEGFTVMSQQARIIFPFLEPFGRDLDSVAFRNSSQDLKDKYVYYPLYDTIKAIAQTYANLDRYIISGYAKGNSNSEINLNAFNIPRGSVTVMSGGQLLKEDVDYTIDYNVGTLRVINPAILASGVPVNVQFENNASIGIQQRNFMGIRLGYQVKNTARESLSIGASMVRLGERPFFTKTQYNDDPIRNTMYGLDFNYRTESPKLTSLLNKLPFYETNVMSTITAYGEAALLKPGHPPQIGKGKAGLIFIDDFEGSRNSIDLRFPLVSWGISSTPANNGLFPEANYRDSLPYGFNRAKIAWYNIEPVLQDRRSGNNPVRSYEDFSDPRIRPVNLTQIYPNRTPDLGQSQLVTFDIAYYPTDKGPYNFDAENVTADGKLLNPQTRWGGIMRGLDQVDFETGNVEFIEFWMQDPYIKTPSSTGGQLYFNLGNISEDVLKDGKRFFENGISGAVTKALEDPDTRWGKVPGNPIQVTQAFSNDPADRQLQDAGFDGLVNDAEREKFAAYLQELANRFGTSSKIYQDALKDPSNDDFLNYRDGQYDQSRSGILGRYKNYNGPQGNSPVATNQTNVAAFTMLPDQEEFNRDNTLNELEEYFQYRVELKSSEFEVGQNFITDSIGFTPNGGIPEKWYLFRIPIAQYEKKVGNIPDFKSIRFIRMFLTGFEDSVVLRFAKLELVRNTWRRFSFELDTTGTYKPIPTNTTTTFNQLAVNVEENNARRPVPYRTPPGVERQQALSNNNVNLLLNEQSMSLKVCNLARQESRGVFKTMNLDLRQYGRMQLYIHAESVNSSSDIRDNELYGVVRLGADLINNYYEIKIPLKMTPWFTSDAQLIWPLQNELDLALDRLIQLKVSRNNNGQVSNYYKQTDADGKEYAILGNPNLGEVRIFFLGVENRNREEACTEIWFNELRLSDLDEKGGWAALGRVDIQLADLGTLYIAGAAHTAGFGTLEQRINERSRDNFSQFDIATNLELGKLIPQKAGMSIPFYASYSKAVSTPEYDPYDLDVKLKDKLKAASGDIKDSIRDDAIDVKTIRSFAFTNVRKNNTSGKKQQIWSVENIDVSYSYYKEEQHNPLIENNELIRHRAAVGYNYTSTPKFWEPAKRMIKSRSPWLALFKDFNINPIPSLLGFRADVNRQFGAFRPRNVGGPKGGLPETYDKFFTFDRFYNLRWDLTRSFNVDFTAVNKSWVDEDSGRLDDREKKSMWHNFWKGGRTISYNQHAEFSYNVPMNKIPALNWTTLRASYAADFDWIGASLIARELGNTLSNQQRKTLTFEMDFTQLYSKSRFLRAIEDDNPAAPKAPRDPKDTTKRKRDRNEPLVLSPGAKFAGRFLTMVKRAKLEYSEVAGATIYGYTDSTRALGMNFKSGAPGLPFIFGKQPDTSFISTMAQKGWLSADSNFNFQNRQDYTQRFNITAQLQPIRDLMIDITIDKQFGKNYSELYKDTTGTGLHFARLNPYSAGSFRVTYISFQTLFKKVEANTVSEMFQRFQDYRYILSKRLAESNPYWQSLPETEKFLSDGYYRGYSRYAQDVLIPAFIAAYTGKDPKSVPLLKQNNPNIRSNPFSGILPRPNWRITYTGLTRIKALEKIFTNFTVSHGYNSTLGMNSFNSALLYRDDLRYGFPGFLDSAGNYVPYFLVPNITISEEFSPLIDLDMQFTNQLTARFEYKKSRTLSLSLIDYQLSETRTTEFTIGAGFRKRGAFSWIKWKGKPLENDASFRLDLSLRDDITANSRLDQEQTLPTNGAKTIFINPSVDYVISNRVNVKLYFEQRRVTPKISSSPPITNTRAGVQVRISLAQ</sequence>
<keyword evidence="5" id="KW-1185">Reference proteome</keyword>